<name>A0A382W4X0_9ZZZZ</name>
<reference evidence="1" key="1">
    <citation type="submission" date="2018-05" db="EMBL/GenBank/DDBJ databases">
        <authorList>
            <person name="Lanie J.A."/>
            <person name="Ng W.-L."/>
            <person name="Kazmierczak K.M."/>
            <person name="Andrzejewski T.M."/>
            <person name="Davidsen T.M."/>
            <person name="Wayne K.J."/>
            <person name="Tettelin H."/>
            <person name="Glass J.I."/>
            <person name="Rusch D."/>
            <person name="Podicherti R."/>
            <person name="Tsui H.-C.T."/>
            <person name="Winkler M.E."/>
        </authorList>
    </citation>
    <scope>NUCLEOTIDE SEQUENCE</scope>
</reference>
<accession>A0A382W4X0</accession>
<sequence length="40" mass="4562">MKTPSMIVALLVVLVTLGSVAFHMWSPWWWSEIASNWVGM</sequence>
<evidence type="ECO:0000313" key="1">
    <source>
        <dbReference type="EMBL" id="SVD53872.1"/>
    </source>
</evidence>
<dbReference type="EMBL" id="UINC01157081">
    <property type="protein sequence ID" value="SVD53872.1"/>
    <property type="molecule type" value="Genomic_DNA"/>
</dbReference>
<feature type="non-terminal residue" evidence="1">
    <location>
        <position position="40"/>
    </location>
</feature>
<organism evidence="1">
    <name type="scientific">marine metagenome</name>
    <dbReference type="NCBI Taxonomy" id="408172"/>
    <lineage>
        <taxon>unclassified sequences</taxon>
        <taxon>metagenomes</taxon>
        <taxon>ecological metagenomes</taxon>
    </lineage>
</organism>
<dbReference type="AlphaFoldDB" id="A0A382W4X0"/>
<gene>
    <name evidence="1" type="ORF">METZ01_LOCUS406726</name>
</gene>
<protein>
    <submittedName>
        <fullName evidence="1">Uncharacterized protein</fullName>
    </submittedName>
</protein>
<proteinExistence type="predicted"/>